<dbReference type="GeneID" id="107420989"/>
<dbReference type="PANTHER" id="PTHR36003:SF5">
    <property type="entry name" value="TONB-DEPENDENT HEME RECEPTOR A"/>
    <property type="match status" value="1"/>
</dbReference>
<evidence type="ECO:0000313" key="5">
    <source>
        <dbReference type="RefSeq" id="XP_024930241.1"/>
    </source>
</evidence>
<name>A0A6P3ZYC5_ZIZJJ</name>
<dbReference type="KEGG" id="zju:107420989"/>
<dbReference type="Proteomes" id="UP001652623">
    <property type="component" value="Chromosome 5"/>
</dbReference>
<evidence type="ECO:0000313" key="2">
    <source>
        <dbReference type="Proteomes" id="UP001652623"/>
    </source>
</evidence>
<evidence type="ECO:0000313" key="4">
    <source>
        <dbReference type="RefSeq" id="XP_015885583.1"/>
    </source>
</evidence>
<reference evidence="3 4" key="1">
    <citation type="submission" date="2025-04" db="UniProtKB">
        <authorList>
            <consortium name="RefSeq"/>
        </authorList>
    </citation>
    <scope>IDENTIFICATION</scope>
    <source>
        <tissue evidence="3 4">In vitro plantlets</tissue>
    </source>
</reference>
<accession>A0A6P3ZYC5</accession>
<protein>
    <submittedName>
        <fullName evidence="3 4">Uncharacterized protein LOC107420989</fullName>
    </submittedName>
</protein>
<keyword evidence="2" id="KW-1185">Reference proteome</keyword>
<keyword evidence="1" id="KW-0812">Transmembrane</keyword>
<keyword evidence="1" id="KW-1133">Transmembrane helix</keyword>
<keyword evidence="1" id="KW-0472">Membrane</keyword>
<dbReference type="RefSeq" id="XP_024930241.1">
    <property type="nucleotide sequence ID" value="XM_025074473.1"/>
</dbReference>
<dbReference type="AlphaFoldDB" id="A0A6P3ZYC5"/>
<gene>
    <name evidence="3 4 5" type="primary">LOC107420989</name>
</gene>
<dbReference type="RefSeq" id="XP_015885582.1">
    <property type="nucleotide sequence ID" value="XM_016030096.2"/>
</dbReference>
<dbReference type="RefSeq" id="XP_015885583.1">
    <property type="nucleotide sequence ID" value="XM_016030097.2"/>
</dbReference>
<feature type="transmembrane region" description="Helical" evidence="1">
    <location>
        <begin position="64"/>
        <end position="87"/>
    </location>
</feature>
<evidence type="ECO:0000256" key="1">
    <source>
        <dbReference type="SAM" id="Phobius"/>
    </source>
</evidence>
<dbReference type="PANTHER" id="PTHR36003">
    <property type="entry name" value="TONB-DEPENDENT HEME RECEPTOR A"/>
    <property type="match status" value="1"/>
</dbReference>
<proteinExistence type="predicted"/>
<sequence length="95" mass="10532">MAWNSGMRSCTKLLMSSEASMLKSASRGFHSTGVKRMGGHGHDEPYYMHAKHMYNLDRMKNQKLTMTLGVFTAFSIGVGVPIFAVIFQQKKTASA</sequence>
<evidence type="ECO:0000313" key="3">
    <source>
        <dbReference type="RefSeq" id="XP_015885582.1"/>
    </source>
</evidence>
<organism evidence="2 4">
    <name type="scientific">Ziziphus jujuba</name>
    <name type="common">Chinese jujube</name>
    <name type="synonym">Ziziphus sativa</name>
    <dbReference type="NCBI Taxonomy" id="326968"/>
    <lineage>
        <taxon>Eukaryota</taxon>
        <taxon>Viridiplantae</taxon>
        <taxon>Streptophyta</taxon>
        <taxon>Embryophyta</taxon>
        <taxon>Tracheophyta</taxon>
        <taxon>Spermatophyta</taxon>
        <taxon>Magnoliopsida</taxon>
        <taxon>eudicotyledons</taxon>
        <taxon>Gunneridae</taxon>
        <taxon>Pentapetalae</taxon>
        <taxon>rosids</taxon>
        <taxon>fabids</taxon>
        <taxon>Rosales</taxon>
        <taxon>Rhamnaceae</taxon>
        <taxon>Paliureae</taxon>
        <taxon>Ziziphus</taxon>
    </lineage>
</organism>